<dbReference type="InterPro" id="IPR045851">
    <property type="entry name" value="AMP-bd_C_sf"/>
</dbReference>
<proteinExistence type="predicted"/>
<protein>
    <submittedName>
        <fullName evidence="1">Non-ribosomal peptide synthase:amino acid adenylation</fullName>
    </submittedName>
</protein>
<dbReference type="Proteomes" id="UP000004471">
    <property type="component" value="Unassembled WGS sequence"/>
</dbReference>
<sequence length="38" mass="4448">AYLVPAEPDQDQPTLREMLKNQLRAHLPDYMVPTHFIV</sequence>
<feature type="non-terminal residue" evidence="1">
    <location>
        <position position="1"/>
    </location>
</feature>
<name>F3G068_PSESX</name>
<accession>F3G068</accession>
<dbReference type="AlphaFoldDB" id="F3G068"/>
<evidence type="ECO:0000313" key="2">
    <source>
        <dbReference type="Proteomes" id="UP000004471"/>
    </source>
</evidence>
<reference evidence="1 2" key="1">
    <citation type="journal article" date="2011" name="PLoS Pathog.">
        <title>Dynamic evolution of pathogenicity revealed by sequencing and comparative genomics of 19 Pseudomonas syringae isolates.</title>
        <authorList>
            <person name="Baltrus D.A."/>
            <person name="Nishimura M.T."/>
            <person name="Romanchuk A."/>
            <person name="Chang J.H."/>
            <person name="Mukhtar M.S."/>
            <person name="Cherkis K."/>
            <person name="Roach J."/>
            <person name="Grant S.R."/>
            <person name="Jones C.D."/>
            <person name="Dangl J.L."/>
        </authorList>
    </citation>
    <scope>NUCLEOTIDE SEQUENCE [LARGE SCALE GENOMIC DNA]</scope>
    <source>
        <strain evidence="2">M301072PT</strain>
    </source>
</reference>
<feature type="non-terminal residue" evidence="1">
    <location>
        <position position="38"/>
    </location>
</feature>
<dbReference type="SUPFAM" id="SSF56801">
    <property type="entry name" value="Acetyl-CoA synthetase-like"/>
    <property type="match status" value="1"/>
</dbReference>
<gene>
    <name evidence="1" type="ORF">PSYJA_45186</name>
</gene>
<comment type="caution">
    <text evidence="1">The sequence shown here is derived from an EMBL/GenBank/DDBJ whole genome shotgun (WGS) entry which is preliminary data.</text>
</comment>
<organism evidence="1 2">
    <name type="scientific">Pseudomonas syringae pv. japonica str. M301072</name>
    <dbReference type="NCBI Taxonomy" id="629262"/>
    <lineage>
        <taxon>Bacteria</taxon>
        <taxon>Pseudomonadati</taxon>
        <taxon>Pseudomonadota</taxon>
        <taxon>Gammaproteobacteria</taxon>
        <taxon>Pseudomonadales</taxon>
        <taxon>Pseudomonadaceae</taxon>
        <taxon>Pseudomonas</taxon>
        <taxon>Pseudomonas syringae</taxon>
    </lineage>
</organism>
<evidence type="ECO:0000313" key="1">
    <source>
        <dbReference type="EMBL" id="EGH35860.1"/>
    </source>
</evidence>
<dbReference type="EMBL" id="AEAH01004141">
    <property type="protein sequence ID" value="EGH35860.1"/>
    <property type="molecule type" value="Genomic_DNA"/>
</dbReference>
<dbReference type="Gene3D" id="3.30.300.30">
    <property type="match status" value="1"/>
</dbReference>